<dbReference type="Gene3D" id="4.10.280.10">
    <property type="entry name" value="Helix-loop-helix DNA-binding domain"/>
    <property type="match status" value="1"/>
</dbReference>
<dbReference type="GeneID" id="113739928"/>
<sequence length="519" mass="56617">MELRQPRPFGTEGRKTTHDFLSLYSPVQQDPRPPQGGFLKTQDFLQPLEQGCKNVAKEEDKVEINDLEKPPPAAPPSNIEHLLPGGGGFTLWDESAVKKGKTGKENNAGDRAVLKEAEANVGAGQWRASAERPSQSSSNHKLNAATFSSLSTSKPSLAQRNQSFVNMITSAKSFQEEDDDDDDEEEFVIKKEPSSHPKGNLSVKVDGKSTDQKPSTPRSKHSATEQRRRSKINDRFQKLREIIPHSDQKRDKASFLLEVIEYIQFLQDKVQKYEGPYPGWNQELSKPMPSRNLRGPEDFINSTQVTNIGSNPLIHAAKLNESKVTSSSALAINGQHLESDVSSAAAFGEKDHQPDITDKAASVPMALRHGIFPFGGTSTASVPLSSMPASDIDKTASHPQHQFWPRGSCTADSNITDKLKDQELTIESGTISISSIYSQGLLSTLTQALQSSGIDLSQANISVQIDLGKRANGRVNSSASVIKDVDVPSCNQAMPRSIVTRAGEDSPGQALKRLKTSRS</sequence>
<dbReference type="InterPro" id="IPR036638">
    <property type="entry name" value="HLH_DNA-bd_sf"/>
</dbReference>
<feature type="compositionally biased region" description="Acidic residues" evidence="5">
    <location>
        <begin position="176"/>
        <end position="186"/>
    </location>
</feature>
<evidence type="ECO:0000313" key="8">
    <source>
        <dbReference type="RefSeq" id="XP_071901880.1"/>
    </source>
</evidence>
<feature type="region of interest" description="Disordered" evidence="5">
    <location>
        <begin position="66"/>
        <end position="86"/>
    </location>
</feature>
<dbReference type="InterPro" id="IPR011598">
    <property type="entry name" value="bHLH_dom"/>
</dbReference>
<organism evidence="7 8">
    <name type="scientific">Coffea arabica</name>
    <name type="common">Arabian coffee</name>
    <dbReference type="NCBI Taxonomy" id="13443"/>
    <lineage>
        <taxon>Eukaryota</taxon>
        <taxon>Viridiplantae</taxon>
        <taxon>Streptophyta</taxon>
        <taxon>Embryophyta</taxon>
        <taxon>Tracheophyta</taxon>
        <taxon>Spermatophyta</taxon>
        <taxon>Magnoliopsida</taxon>
        <taxon>eudicotyledons</taxon>
        <taxon>Gunneridae</taxon>
        <taxon>Pentapetalae</taxon>
        <taxon>asterids</taxon>
        <taxon>lamiids</taxon>
        <taxon>Gentianales</taxon>
        <taxon>Rubiaceae</taxon>
        <taxon>Ixoroideae</taxon>
        <taxon>Gardenieae complex</taxon>
        <taxon>Bertiereae - Coffeeae clade</taxon>
        <taxon>Coffeeae</taxon>
        <taxon>Coffea</taxon>
    </lineage>
</organism>
<evidence type="ECO:0000256" key="1">
    <source>
        <dbReference type="ARBA" id="ARBA00004123"/>
    </source>
</evidence>
<evidence type="ECO:0000256" key="2">
    <source>
        <dbReference type="ARBA" id="ARBA00023015"/>
    </source>
</evidence>
<dbReference type="PANTHER" id="PTHR46412:SF3">
    <property type="entry name" value="TRANSCRIPTION FACTOR BIM1"/>
    <property type="match status" value="1"/>
</dbReference>
<evidence type="ECO:0000256" key="4">
    <source>
        <dbReference type="ARBA" id="ARBA00023242"/>
    </source>
</evidence>
<feature type="domain" description="BHLH" evidence="6">
    <location>
        <begin position="216"/>
        <end position="266"/>
    </location>
</feature>
<reference evidence="8" key="1">
    <citation type="submission" date="2025-08" db="UniProtKB">
        <authorList>
            <consortium name="RefSeq"/>
        </authorList>
    </citation>
    <scope>IDENTIFICATION</scope>
    <source>
        <tissue evidence="8">Leaves</tissue>
    </source>
</reference>
<keyword evidence="4" id="KW-0539">Nucleus</keyword>
<proteinExistence type="predicted"/>
<dbReference type="Pfam" id="PF00010">
    <property type="entry name" value="HLH"/>
    <property type="match status" value="1"/>
</dbReference>
<name>A0ABM4U3L7_COFAR</name>
<keyword evidence="3" id="KW-0804">Transcription</keyword>
<comment type="subcellular location">
    <subcellularLocation>
        <location evidence="1">Nucleus</location>
    </subcellularLocation>
</comment>
<dbReference type="CDD" id="cd11453">
    <property type="entry name" value="bHLH_AtBIM_like"/>
    <property type="match status" value="1"/>
</dbReference>
<dbReference type="PROSITE" id="PS50888">
    <property type="entry name" value="BHLH"/>
    <property type="match status" value="1"/>
</dbReference>
<dbReference type="RefSeq" id="XP_071901880.1">
    <property type="nucleotide sequence ID" value="XM_072045779.1"/>
</dbReference>
<evidence type="ECO:0000313" key="7">
    <source>
        <dbReference type="Proteomes" id="UP001652660"/>
    </source>
</evidence>
<dbReference type="SUPFAM" id="SSF47459">
    <property type="entry name" value="HLH, helix-loop-helix DNA-binding domain"/>
    <property type="match status" value="1"/>
</dbReference>
<protein>
    <submittedName>
        <fullName evidence="8">Transcription factor BIM1 isoform X2</fullName>
    </submittedName>
</protein>
<keyword evidence="2" id="KW-0805">Transcription regulation</keyword>
<feature type="region of interest" description="Disordered" evidence="5">
    <location>
        <begin position="121"/>
        <end position="232"/>
    </location>
</feature>
<feature type="compositionally biased region" description="Polar residues" evidence="5">
    <location>
        <begin position="132"/>
        <end position="173"/>
    </location>
</feature>
<accession>A0ABM4U3L7</accession>
<keyword evidence="7" id="KW-1185">Reference proteome</keyword>
<feature type="compositionally biased region" description="Basic and acidic residues" evidence="5">
    <location>
        <begin position="222"/>
        <end position="232"/>
    </location>
</feature>
<evidence type="ECO:0000259" key="6">
    <source>
        <dbReference type="PROSITE" id="PS50888"/>
    </source>
</evidence>
<dbReference type="Proteomes" id="UP001652660">
    <property type="component" value="Chromosome 4c"/>
</dbReference>
<dbReference type="InterPro" id="IPR044295">
    <property type="entry name" value="BIM1/2/3"/>
</dbReference>
<evidence type="ECO:0000256" key="5">
    <source>
        <dbReference type="SAM" id="MobiDB-lite"/>
    </source>
</evidence>
<dbReference type="SMART" id="SM00353">
    <property type="entry name" value="HLH"/>
    <property type="match status" value="1"/>
</dbReference>
<gene>
    <name evidence="8" type="primary">LOC113739928</name>
</gene>
<evidence type="ECO:0000256" key="3">
    <source>
        <dbReference type="ARBA" id="ARBA00023163"/>
    </source>
</evidence>
<dbReference type="PANTHER" id="PTHR46412">
    <property type="entry name" value="BES1-INTERACTING MYC-LIKE PROTEIN"/>
    <property type="match status" value="1"/>
</dbReference>